<evidence type="ECO:0000313" key="6">
    <source>
        <dbReference type="EMBL" id="GMT37561.1"/>
    </source>
</evidence>
<proteinExistence type="predicted"/>
<keyword evidence="2" id="KW-0862">Zinc</keyword>
<evidence type="ECO:0000259" key="4">
    <source>
        <dbReference type="PROSITE" id="PS50089"/>
    </source>
</evidence>
<keyword evidence="7" id="KW-1185">Reference proteome</keyword>
<organism evidence="6 7">
    <name type="scientific">Pristionchus fissidentatus</name>
    <dbReference type="NCBI Taxonomy" id="1538716"/>
    <lineage>
        <taxon>Eukaryota</taxon>
        <taxon>Metazoa</taxon>
        <taxon>Ecdysozoa</taxon>
        <taxon>Nematoda</taxon>
        <taxon>Chromadorea</taxon>
        <taxon>Rhabditida</taxon>
        <taxon>Rhabditina</taxon>
        <taxon>Diplogasteromorpha</taxon>
        <taxon>Diplogasteroidea</taxon>
        <taxon>Neodiplogasteridae</taxon>
        <taxon>Pristionchus</taxon>
    </lineage>
</organism>
<dbReference type="Gene3D" id="3.30.40.10">
    <property type="entry name" value="Zinc/RING finger domain, C3HC4 (zinc finger)"/>
    <property type="match status" value="1"/>
</dbReference>
<dbReference type="Pfam" id="PF13920">
    <property type="entry name" value="zf-C3HC4_3"/>
    <property type="match status" value="1"/>
</dbReference>
<feature type="non-terminal residue" evidence="6">
    <location>
        <position position="184"/>
    </location>
</feature>
<protein>
    <recommendedName>
        <fullName evidence="4">RING-type domain-containing protein</fullName>
    </recommendedName>
</protein>
<feature type="non-terminal residue" evidence="6">
    <location>
        <position position="1"/>
    </location>
</feature>
<accession>A0AAV5WYT2</accession>
<dbReference type="InterPro" id="IPR001841">
    <property type="entry name" value="Znf_RING"/>
</dbReference>
<evidence type="ECO:0000256" key="3">
    <source>
        <dbReference type="PROSITE-ProRule" id="PRU00175"/>
    </source>
</evidence>
<dbReference type="PANTHER" id="PTHR16450">
    <property type="entry name" value="RING FINGER PROTEIN 186"/>
    <property type="match status" value="1"/>
</dbReference>
<evidence type="ECO:0000256" key="1">
    <source>
        <dbReference type="ARBA" id="ARBA00022771"/>
    </source>
</evidence>
<dbReference type="AlphaFoldDB" id="A0AAV5WYT2"/>
<evidence type="ECO:0000313" key="7">
    <source>
        <dbReference type="Proteomes" id="UP001432322"/>
    </source>
</evidence>
<name>A0AAV5WYT2_9BILA</name>
<dbReference type="InterPro" id="IPR013083">
    <property type="entry name" value="Znf_RING/FYVE/PHD"/>
</dbReference>
<dbReference type="PANTHER" id="PTHR16450:SF1">
    <property type="entry name" value="PROTEIN CBG12045"/>
    <property type="match status" value="1"/>
</dbReference>
<dbReference type="Proteomes" id="UP001432322">
    <property type="component" value="Unassembled WGS sequence"/>
</dbReference>
<keyword evidence="1 3" id="KW-0479">Metal-binding</keyword>
<dbReference type="EMBL" id="BTSY01000177">
    <property type="protein sequence ID" value="GMT37561.1"/>
    <property type="molecule type" value="Genomic_DNA"/>
</dbReference>
<gene>
    <name evidence="5" type="ORF">PFISCL1PPCAC_10031</name>
    <name evidence="6" type="ORF">PFISCL1PPCAC_28858</name>
</gene>
<evidence type="ECO:0000256" key="2">
    <source>
        <dbReference type="ARBA" id="ARBA00022833"/>
    </source>
</evidence>
<sequence length="184" mass="21223">SSIEMAESSEPVCFFTCSLFDEMCTACASFRETVQFFSNYEGYVDEVEREETIAYLLTYYLESETETEFDEADSDDEEEEKMRQEAVEQIQREREEEHVPSALSIRYSRRCDICFFSNPPTRVAFISCGHLSCIHCAKHLAETGLILKTAICPFCRNPSKFVRIFEEEYRPSPPSFSTVLLSPS</sequence>
<feature type="domain" description="RING-type" evidence="4">
    <location>
        <begin position="111"/>
        <end position="156"/>
    </location>
</feature>
<dbReference type="GO" id="GO:0008270">
    <property type="term" value="F:zinc ion binding"/>
    <property type="evidence" value="ECO:0007669"/>
    <property type="project" value="UniProtKB-KW"/>
</dbReference>
<comment type="caution">
    <text evidence="6">The sequence shown here is derived from an EMBL/GenBank/DDBJ whole genome shotgun (WGS) entry which is preliminary data.</text>
</comment>
<reference evidence="6" key="1">
    <citation type="submission" date="2023-10" db="EMBL/GenBank/DDBJ databases">
        <title>Genome assembly of Pristionchus species.</title>
        <authorList>
            <person name="Yoshida K."/>
            <person name="Sommer R.J."/>
        </authorList>
    </citation>
    <scope>NUCLEOTIDE SEQUENCE</scope>
    <source>
        <strain evidence="6">RS5133</strain>
    </source>
</reference>
<dbReference type="EMBL" id="BTSY01000003">
    <property type="protein sequence ID" value="GMT18733.1"/>
    <property type="molecule type" value="Genomic_DNA"/>
</dbReference>
<dbReference type="SUPFAM" id="SSF57850">
    <property type="entry name" value="RING/U-box"/>
    <property type="match status" value="1"/>
</dbReference>
<keyword evidence="1 3" id="KW-0863">Zinc-finger</keyword>
<evidence type="ECO:0000313" key="5">
    <source>
        <dbReference type="EMBL" id="GMT18733.1"/>
    </source>
</evidence>
<dbReference type="PROSITE" id="PS50089">
    <property type="entry name" value="ZF_RING_2"/>
    <property type="match status" value="1"/>
</dbReference>